<comment type="caution">
    <text evidence="2">The sequence shown here is derived from an EMBL/GenBank/DDBJ whole genome shotgun (WGS) entry which is preliminary data.</text>
</comment>
<name>T0ZCE9_9ZZZZ</name>
<proteinExistence type="predicted"/>
<dbReference type="InterPro" id="IPR045569">
    <property type="entry name" value="Metalloprtase-TldD/E_C"/>
</dbReference>
<keyword evidence="2" id="KW-0645">Protease</keyword>
<dbReference type="PANTHER" id="PTHR43666">
    <property type="entry name" value="TLDD PROTEIN"/>
    <property type="match status" value="1"/>
</dbReference>
<dbReference type="GO" id="GO:0008237">
    <property type="term" value="F:metallopeptidase activity"/>
    <property type="evidence" value="ECO:0007669"/>
    <property type="project" value="InterPro"/>
</dbReference>
<dbReference type="EMBL" id="AUZY01008519">
    <property type="protein sequence ID" value="EQD45686.1"/>
    <property type="molecule type" value="Genomic_DNA"/>
</dbReference>
<protein>
    <submittedName>
        <fullName evidence="2">Zinc-dependent protease, TldD/PmbA family</fullName>
    </submittedName>
</protein>
<feature type="non-terminal residue" evidence="2">
    <location>
        <position position="1"/>
    </location>
</feature>
<reference evidence="2" key="1">
    <citation type="submission" date="2013-08" db="EMBL/GenBank/DDBJ databases">
        <authorList>
            <person name="Mendez C."/>
            <person name="Richter M."/>
            <person name="Ferrer M."/>
            <person name="Sanchez J."/>
        </authorList>
    </citation>
    <scope>NUCLEOTIDE SEQUENCE</scope>
</reference>
<feature type="domain" description="Metalloprotease TldD/E C-terminal" evidence="1">
    <location>
        <begin position="115"/>
        <end position="169"/>
    </location>
</feature>
<dbReference type="Pfam" id="PF19289">
    <property type="entry name" value="PmbA_TldD_3rd"/>
    <property type="match status" value="1"/>
</dbReference>
<dbReference type="AlphaFoldDB" id="T0ZCE9"/>
<dbReference type="SUPFAM" id="SSF111283">
    <property type="entry name" value="Putative modulator of DNA gyrase, PmbA/TldD"/>
    <property type="match status" value="1"/>
</dbReference>
<dbReference type="GO" id="GO:0006508">
    <property type="term" value="P:proteolysis"/>
    <property type="evidence" value="ECO:0007669"/>
    <property type="project" value="UniProtKB-KW"/>
</dbReference>
<dbReference type="PANTHER" id="PTHR43666:SF1">
    <property type="entry name" value="CONSERVED PROTEIN"/>
    <property type="match status" value="1"/>
</dbReference>
<reference evidence="2" key="2">
    <citation type="journal article" date="2014" name="ISME J.">
        <title>Microbial stratification in low pH oxic and suboxic macroscopic growths along an acid mine drainage.</title>
        <authorList>
            <person name="Mendez-Garcia C."/>
            <person name="Mesa V."/>
            <person name="Sprenger R.R."/>
            <person name="Richter M."/>
            <person name="Diez M.S."/>
            <person name="Solano J."/>
            <person name="Bargiela R."/>
            <person name="Golyshina O.V."/>
            <person name="Manteca A."/>
            <person name="Ramos J.L."/>
            <person name="Gallego J.R."/>
            <person name="Llorente I."/>
            <person name="Martins Dos Santos V.A."/>
            <person name="Jensen O.N."/>
            <person name="Pelaez A.I."/>
            <person name="Sanchez J."/>
            <person name="Ferrer M."/>
        </authorList>
    </citation>
    <scope>NUCLEOTIDE SEQUENCE</scope>
</reference>
<organism evidence="2">
    <name type="scientific">mine drainage metagenome</name>
    <dbReference type="NCBI Taxonomy" id="410659"/>
    <lineage>
        <taxon>unclassified sequences</taxon>
        <taxon>metagenomes</taxon>
        <taxon>ecological metagenomes</taxon>
    </lineage>
</organism>
<keyword evidence="2" id="KW-0378">Hydrolase</keyword>
<feature type="non-terminal residue" evidence="2">
    <location>
        <position position="171"/>
    </location>
</feature>
<evidence type="ECO:0000313" key="2">
    <source>
        <dbReference type="EMBL" id="EQD45686.1"/>
    </source>
</evidence>
<gene>
    <name evidence="2" type="ORF">B1B_12957</name>
</gene>
<sequence length="171" mass="18318">QDYSAIRKGTKGDGDIQELASVMIDSAMSNGAERVAGLIYNSFSEVTVITPYNRAEFNLGGYELLIRAFRGEMTGQEATHAGMNGTSPEEAARSLGEKAASTASMIDRRSEGRAGKFRILMSPYLTGNIISYGSSFFSAYAVEAGFSCFVDLLGKTVGKENLNIIDDPTDA</sequence>
<dbReference type="InterPro" id="IPR036059">
    <property type="entry name" value="TldD/PmbA_sf"/>
</dbReference>
<evidence type="ECO:0000259" key="1">
    <source>
        <dbReference type="Pfam" id="PF19289"/>
    </source>
</evidence>
<accession>T0ZCE9</accession>